<keyword evidence="2" id="KW-1133">Transmembrane helix</keyword>
<protein>
    <submittedName>
        <fullName evidence="3">Uncharacterized protein</fullName>
    </submittedName>
</protein>
<evidence type="ECO:0000313" key="3">
    <source>
        <dbReference type="EMBL" id="CAK0793607.1"/>
    </source>
</evidence>
<organism evidence="3 4">
    <name type="scientific">Prorocentrum cordatum</name>
    <dbReference type="NCBI Taxonomy" id="2364126"/>
    <lineage>
        <taxon>Eukaryota</taxon>
        <taxon>Sar</taxon>
        <taxon>Alveolata</taxon>
        <taxon>Dinophyceae</taxon>
        <taxon>Prorocentrales</taxon>
        <taxon>Prorocentraceae</taxon>
        <taxon>Prorocentrum</taxon>
    </lineage>
</organism>
<proteinExistence type="predicted"/>
<accession>A0ABN9PMX2</accession>
<feature type="region of interest" description="Disordered" evidence="1">
    <location>
        <begin position="100"/>
        <end position="120"/>
    </location>
</feature>
<gene>
    <name evidence="3" type="ORF">PCOR1329_LOCUS3851</name>
</gene>
<keyword evidence="2" id="KW-0472">Membrane</keyword>
<name>A0ABN9PMX2_9DINO</name>
<sequence length="319" mass="34817">MDLAQSAYHQISDTRSSIDDLGAGQRRGHRSSLSSVVLHCTVSVGLAAAALCLLSALGLAASAQRDPDPAWEGPVGRGGYSTDDVWKSRRWRLRRPRWEARAGHGARQGRPGGDGSQAHSALRLAGRVQPRPSRGPPSLSALGWAALGPFCSRPPRSFPRIPVPLHQSPRPAPSLPSRIFLSLAFSSLAPRLLSPISPFPPARTPASSCRPWPHAWAFAVVGVRLVPFSPSPSPRSTDRQEPASLGLRLRLRELRVAGTWHWSRSWSRCAWADLDPIMIALCFSPPSPSVSFSRHQSPSPSRARRSQHPSWGYTRRNPK</sequence>
<keyword evidence="2" id="KW-0812">Transmembrane</keyword>
<feature type="region of interest" description="Disordered" evidence="1">
    <location>
        <begin position="289"/>
        <end position="319"/>
    </location>
</feature>
<reference evidence="3" key="1">
    <citation type="submission" date="2023-10" db="EMBL/GenBank/DDBJ databases">
        <authorList>
            <person name="Chen Y."/>
            <person name="Shah S."/>
            <person name="Dougan E. K."/>
            <person name="Thang M."/>
            <person name="Chan C."/>
        </authorList>
    </citation>
    <scope>NUCLEOTIDE SEQUENCE [LARGE SCALE GENOMIC DNA]</scope>
</reference>
<dbReference type="Proteomes" id="UP001189429">
    <property type="component" value="Unassembled WGS sequence"/>
</dbReference>
<evidence type="ECO:0000313" key="4">
    <source>
        <dbReference type="Proteomes" id="UP001189429"/>
    </source>
</evidence>
<dbReference type="EMBL" id="CAUYUJ010001002">
    <property type="protein sequence ID" value="CAK0793607.1"/>
    <property type="molecule type" value="Genomic_DNA"/>
</dbReference>
<evidence type="ECO:0000256" key="2">
    <source>
        <dbReference type="SAM" id="Phobius"/>
    </source>
</evidence>
<evidence type="ECO:0000256" key="1">
    <source>
        <dbReference type="SAM" id="MobiDB-lite"/>
    </source>
</evidence>
<feature type="compositionally biased region" description="Low complexity" evidence="1">
    <location>
        <begin position="289"/>
        <end position="301"/>
    </location>
</feature>
<feature type="transmembrane region" description="Helical" evidence="2">
    <location>
        <begin position="36"/>
        <end position="60"/>
    </location>
</feature>
<comment type="caution">
    <text evidence="3">The sequence shown here is derived from an EMBL/GenBank/DDBJ whole genome shotgun (WGS) entry which is preliminary data.</text>
</comment>
<keyword evidence="4" id="KW-1185">Reference proteome</keyword>